<name>A0A4R5AV87_9ACTN</name>
<dbReference type="Gene3D" id="2.40.400.10">
    <property type="entry name" value="Acetoacetate decarboxylase-like"/>
    <property type="match status" value="1"/>
</dbReference>
<dbReference type="AlphaFoldDB" id="A0A4R5AV87"/>
<dbReference type="Pfam" id="PF06314">
    <property type="entry name" value="ADC"/>
    <property type="match status" value="1"/>
</dbReference>
<protein>
    <recommendedName>
        <fullName evidence="3">Acetoacetate decarboxylase</fullName>
    </recommendedName>
</protein>
<dbReference type="GO" id="GO:0016829">
    <property type="term" value="F:lyase activity"/>
    <property type="evidence" value="ECO:0007669"/>
    <property type="project" value="InterPro"/>
</dbReference>
<accession>A0A4R5AV87</accession>
<organism evidence="1 2">
    <name type="scientific">Actinomadura rubrisoli</name>
    <dbReference type="NCBI Taxonomy" id="2530368"/>
    <lineage>
        <taxon>Bacteria</taxon>
        <taxon>Bacillati</taxon>
        <taxon>Actinomycetota</taxon>
        <taxon>Actinomycetes</taxon>
        <taxon>Streptosporangiales</taxon>
        <taxon>Thermomonosporaceae</taxon>
        <taxon>Actinomadura</taxon>
    </lineage>
</organism>
<sequence length="245" mass="27134">MNPRHLTSTGVRRRPFSVTDLSEPAHTDYPPAPWYSRGQLWFGLLATDQPPRVPPPLVPLISTRHLALMLIRYREGTLRYDEFMVASVVRRAHRVGLWTHHIWVDDPASLWGGRRIWGIPKRIAAFSWFGDRSKEHVRIRAETGPIAALNLSRPTGLRPALPAIAGGFGELDGDLTYFVGHLRGPVHRAAMSVTEWADVLPRLSRSTARPGIAVLPFRMTVCPPKRLGSLGVAAESGAAGVRDLA</sequence>
<evidence type="ECO:0008006" key="3">
    <source>
        <dbReference type="Google" id="ProtNLM"/>
    </source>
</evidence>
<dbReference type="EMBL" id="SMKU01000228">
    <property type="protein sequence ID" value="TDD75074.1"/>
    <property type="molecule type" value="Genomic_DNA"/>
</dbReference>
<dbReference type="OrthoDB" id="834556at2"/>
<reference evidence="1 2" key="1">
    <citation type="submission" date="2019-03" db="EMBL/GenBank/DDBJ databases">
        <title>Draft genome sequences of novel Actinobacteria.</title>
        <authorList>
            <person name="Sahin N."/>
            <person name="Ay H."/>
            <person name="Saygin H."/>
        </authorList>
    </citation>
    <scope>NUCLEOTIDE SEQUENCE [LARGE SCALE GENOMIC DNA]</scope>
    <source>
        <strain evidence="1 2">H3C3</strain>
    </source>
</reference>
<dbReference type="Proteomes" id="UP000294513">
    <property type="component" value="Unassembled WGS sequence"/>
</dbReference>
<evidence type="ECO:0000313" key="1">
    <source>
        <dbReference type="EMBL" id="TDD75074.1"/>
    </source>
</evidence>
<dbReference type="InterPro" id="IPR023375">
    <property type="entry name" value="ADC_dom_sf"/>
</dbReference>
<evidence type="ECO:0000313" key="2">
    <source>
        <dbReference type="Proteomes" id="UP000294513"/>
    </source>
</evidence>
<proteinExistence type="predicted"/>
<comment type="caution">
    <text evidence="1">The sequence shown here is derived from an EMBL/GenBank/DDBJ whole genome shotgun (WGS) entry which is preliminary data.</text>
</comment>
<dbReference type="SUPFAM" id="SSF160104">
    <property type="entry name" value="Acetoacetate decarboxylase-like"/>
    <property type="match status" value="1"/>
</dbReference>
<dbReference type="InterPro" id="IPR010451">
    <property type="entry name" value="Acetoacetate_decarboxylase"/>
</dbReference>
<keyword evidence="2" id="KW-1185">Reference proteome</keyword>
<gene>
    <name evidence="1" type="ORF">E1298_31950</name>
</gene>